<dbReference type="UniPathway" id="UPA00219"/>
<evidence type="ECO:0000256" key="9">
    <source>
        <dbReference type="ARBA" id="ARBA00023136"/>
    </source>
</evidence>
<dbReference type="GO" id="GO:0005886">
    <property type="term" value="C:plasma membrane"/>
    <property type="evidence" value="ECO:0007669"/>
    <property type="project" value="UniProtKB-SubCell"/>
</dbReference>
<keyword evidence="8 11" id="KW-1133">Transmembrane helix</keyword>
<dbReference type="EC" id="2.4.99.28" evidence="11"/>
<evidence type="ECO:0000256" key="6">
    <source>
        <dbReference type="ARBA" id="ARBA00022960"/>
    </source>
</evidence>
<comment type="subcellular location">
    <subcellularLocation>
        <location evidence="11">Cell membrane</location>
        <topology evidence="11">Single-pass membrane protein</topology>
    </subcellularLocation>
</comment>
<keyword evidence="1 11" id="KW-1003">Cell membrane</keyword>
<keyword evidence="9 11" id="KW-0472">Membrane</keyword>
<evidence type="ECO:0000256" key="10">
    <source>
        <dbReference type="ARBA" id="ARBA00023316"/>
    </source>
</evidence>
<accession>A0A850T2Z3</accession>
<keyword evidence="7 11" id="KW-0573">Peptidoglycan synthesis</keyword>
<feature type="transmembrane region" description="Helical" evidence="11">
    <location>
        <begin position="7"/>
        <end position="29"/>
    </location>
</feature>
<dbReference type="PANTHER" id="PTHR30400:SF0">
    <property type="entry name" value="BIOSYNTHETIC PEPTIDOGLYCAN TRANSGLYCOSYLASE"/>
    <property type="match status" value="1"/>
</dbReference>
<dbReference type="GO" id="GO:0016763">
    <property type="term" value="F:pentosyltransferase activity"/>
    <property type="evidence" value="ECO:0007669"/>
    <property type="project" value="InterPro"/>
</dbReference>
<evidence type="ECO:0000256" key="7">
    <source>
        <dbReference type="ARBA" id="ARBA00022984"/>
    </source>
</evidence>
<evidence type="ECO:0000313" key="14">
    <source>
        <dbReference type="Proteomes" id="UP000553343"/>
    </source>
</evidence>
<evidence type="ECO:0000256" key="4">
    <source>
        <dbReference type="ARBA" id="ARBA00022679"/>
    </source>
</evidence>
<evidence type="ECO:0000256" key="3">
    <source>
        <dbReference type="ARBA" id="ARBA00022676"/>
    </source>
</evidence>
<feature type="domain" description="Glycosyl transferase family 51" evidence="12">
    <location>
        <begin position="52"/>
        <end position="219"/>
    </location>
</feature>
<evidence type="ECO:0000256" key="8">
    <source>
        <dbReference type="ARBA" id="ARBA00022989"/>
    </source>
</evidence>
<comment type="catalytic activity">
    <reaction evidence="11">
        <text>[GlcNAc-(1-&gt;4)-Mur2Ac(oyl-L-Ala-gamma-D-Glu-L-Lys-D-Ala-D-Ala)](n)-di-trans,octa-cis-undecaprenyl diphosphate + beta-D-GlcNAc-(1-&gt;4)-Mur2Ac(oyl-L-Ala-gamma-D-Glu-L-Lys-D-Ala-D-Ala)-di-trans,octa-cis-undecaprenyl diphosphate = [GlcNAc-(1-&gt;4)-Mur2Ac(oyl-L-Ala-gamma-D-Glu-L-Lys-D-Ala-D-Ala)](n+1)-di-trans,octa-cis-undecaprenyl diphosphate + di-trans,octa-cis-undecaprenyl diphosphate + H(+)</text>
        <dbReference type="Rhea" id="RHEA:23708"/>
        <dbReference type="Rhea" id="RHEA-COMP:9602"/>
        <dbReference type="Rhea" id="RHEA-COMP:9603"/>
        <dbReference type="ChEBI" id="CHEBI:15378"/>
        <dbReference type="ChEBI" id="CHEBI:58405"/>
        <dbReference type="ChEBI" id="CHEBI:60033"/>
        <dbReference type="ChEBI" id="CHEBI:78435"/>
        <dbReference type="EC" id="2.4.99.28"/>
    </reaction>
</comment>
<dbReference type="InterPro" id="IPR011812">
    <property type="entry name" value="Pep_trsgly"/>
</dbReference>
<dbReference type="InterPro" id="IPR036950">
    <property type="entry name" value="PBP_transglycosylase"/>
</dbReference>
<evidence type="ECO:0000259" key="12">
    <source>
        <dbReference type="Pfam" id="PF00912"/>
    </source>
</evidence>
<organism evidence="13 14">
    <name type="scientific">Desulfobacter latus</name>
    <dbReference type="NCBI Taxonomy" id="2292"/>
    <lineage>
        <taxon>Bacteria</taxon>
        <taxon>Pseudomonadati</taxon>
        <taxon>Thermodesulfobacteriota</taxon>
        <taxon>Desulfobacteria</taxon>
        <taxon>Desulfobacterales</taxon>
        <taxon>Desulfobacteraceae</taxon>
        <taxon>Desulfobacter</taxon>
    </lineage>
</organism>
<dbReference type="Gene3D" id="1.10.3810.10">
    <property type="entry name" value="Biosynthetic peptidoglycan transglycosylase-like"/>
    <property type="match status" value="1"/>
</dbReference>
<dbReference type="NCBIfam" id="TIGR02070">
    <property type="entry name" value="mono_pep_trsgly"/>
    <property type="match status" value="1"/>
</dbReference>
<evidence type="ECO:0000256" key="11">
    <source>
        <dbReference type="HAMAP-Rule" id="MF_00766"/>
    </source>
</evidence>
<keyword evidence="5 11" id="KW-0812">Transmembrane</keyword>
<comment type="function">
    <text evidence="11">Peptidoglycan polymerase that catalyzes glycan chain elongation from lipid-linked precursors.</text>
</comment>
<dbReference type="GO" id="GO:0008955">
    <property type="term" value="F:peptidoglycan glycosyltransferase activity"/>
    <property type="evidence" value="ECO:0007669"/>
    <property type="project" value="UniProtKB-UniRule"/>
</dbReference>
<dbReference type="Proteomes" id="UP000553343">
    <property type="component" value="Unassembled WGS sequence"/>
</dbReference>
<dbReference type="GO" id="GO:0009252">
    <property type="term" value="P:peptidoglycan biosynthetic process"/>
    <property type="evidence" value="ECO:0007669"/>
    <property type="project" value="UniProtKB-UniRule"/>
</dbReference>
<dbReference type="GO" id="GO:0009274">
    <property type="term" value="C:peptidoglycan-based cell wall"/>
    <property type="evidence" value="ECO:0007669"/>
    <property type="project" value="InterPro"/>
</dbReference>
<dbReference type="AlphaFoldDB" id="A0A850T2Z3"/>
<comment type="caution">
    <text evidence="13">The sequence shown here is derived from an EMBL/GenBank/DDBJ whole genome shotgun (WGS) entry which is preliminary data.</text>
</comment>
<dbReference type="GO" id="GO:0008360">
    <property type="term" value="P:regulation of cell shape"/>
    <property type="evidence" value="ECO:0007669"/>
    <property type="project" value="UniProtKB-KW"/>
</dbReference>
<keyword evidence="6 11" id="KW-0133">Cell shape</keyword>
<dbReference type="InterPro" id="IPR023346">
    <property type="entry name" value="Lysozyme-like_dom_sf"/>
</dbReference>
<dbReference type="Pfam" id="PF00912">
    <property type="entry name" value="Transgly"/>
    <property type="match status" value="1"/>
</dbReference>
<dbReference type="SUPFAM" id="SSF53955">
    <property type="entry name" value="Lysozyme-like"/>
    <property type="match status" value="1"/>
</dbReference>
<keyword evidence="4 11" id="KW-0808">Transferase</keyword>
<protein>
    <recommendedName>
        <fullName evidence="11">Biosynthetic peptidoglycan transglycosylase</fullName>
        <ecNumber evidence="11">2.4.99.28</ecNumber>
    </recommendedName>
    <alternativeName>
        <fullName evidence="11">Glycan polymerase</fullName>
    </alternativeName>
    <alternativeName>
        <fullName evidence="11">Peptidoglycan glycosyltransferase MtgA</fullName>
        <shortName evidence="11">PGT</shortName>
    </alternativeName>
</protein>
<evidence type="ECO:0000256" key="2">
    <source>
        <dbReference type="ARBA" id="ARBA00022519"/>
    </source>
</evidence>
<keyword evidence="2" id="KW-0997">Cell inner membrane</keyword>
<name>A0A850T2Z3_9BACT</name>
<comment type="similarity">
    <text evidence="11">Belongs to the glycosyltransferase 51 family.</text>
</comment>
<dbReference type="PANTHER" id="PTHR30400">
    <property type="entry name" value="MONOFUNCTIONAL BIOSYNTHETIC PEPTIDOGLYCAN TRANSGLYCOSYLASE"/>
    <property type="match status" value="1"/>
</dbReference>
<dbReference type="GO" id="GO:0071555">
    <property type="term" value="P:cell wall organization"/>
    <property type="evidence" value="ECO:0007669"/>
    <property type="project" value="UniProtKB-KW"/>
</dbReference>
<dbReference type="HAMAP" id="MF_00766">
    <property type="entry name" value="PGT_MtgA"/>
    <property type="match status" value="1"/>
</dbReference>
<reference evidence="13 14" key="1">
    <citation type="submission" date="2020-06" db="EMBL/GenBank/DDBJ databases">
        <title>High-quality draft genome of sulfate reducer Desulfobacter latus type strain AcrS2 isolated from marine sediment.</title>
        <authorList>
            <person name="Hoppe M."/>
            <person name="Larsen C.K."/>
            <person name="Marshall I.P.G."/>
            <person name="Schramm A."/>
            <person name="Marietou A.G."/>
        </authorList>
    </citation>
    <scope>NUCLEOTIDE SEQUENCE [LARGE SCALE GENOMIC DNA]</scope>
    <source>
        <strain evidence="13 14">AcRS2</strain>
    </source>
</reference>
<dbReference type="EMBL" id="JACADJ010000002">
    <property type="protein sequence ID" value="NWH03562.1"/>
    <property type="molecule type" value="Genomic_DNA"/>
</dbReference>
<comment type="pathway">
    <text evidence="11">Cell wall biogenesis; peptidoglycan biosynthesis.</text>
</comment>
<keyword evidence="3 11" id="KW-0328">Glycosyltransferase</keyword>
<sequence>MTWIKRVIAGLVIFVVAATFLQVVVFKFFNPPFTVNMVYEKAVAAHKKMVFKPRSYEWKDIAQISVYLQQAVLASEDQRFMRHHGFDFREIKLALLDIINHKGFRGASTITMQTARSLFLPSSRTFARKIAEAWYTVIIELIWDKKRIMEMYLNTVDWGRANVGAQAAARAYFSCDANALTAQQAALLAAILPSPHKWSAVTPGPHVLQRQRRILGQMQNMPVLQ</sequence>
<keyword evidence="10 11" id="KW-0961">Cell wall biogenesis/degradation</keyword>
<evidence type="ECO:0000313" key="13">
    <source>
        <dbReference type="EMBL" id="NWH03562.1"/>
    </source>
</evidence>
<keyword evidence="14" id="KW-1185">Reference proteome</keyword>
<proteinExistence type="inferred from homology"/>
<dbReference type="InterPro" id="IPR001264">
    <property type="entry name" value="Glyco_trans_51"/>
</dbReference>
<evidence type="ECO:0000256" key="1">
    <source>
        <dbReference type="ARBA" id="ARBA00022475"/>
    </source>
</evidence>
<evidence type="ECO:0000256" key="5">
    <source>
        <dbReference type="ARBA" id="ARBA00022692"/>
    </source>
</evidence>
<gene>
    <name evidence="11 13" type="primary">mtgA</name>
    <name evidence="13" type="ORF">HXW94_00890</name>
</gene>